<dbReference type="InterPro" id="IPR035937">
    <property type="entry name" value="FPG_N"/>
</dbReference>
<organism evidence="17 18">
    <name type="scientific">Halomonas korlensis</name>
    <dbReference type="NCBI Taxonomy" id="463301"/>
    <lineage>
        <taxon>Bacteria</taxon>
        <taxon>Pseudomonadati</taxon>
        <taxon>Pseudomonadota</taxon>
        <taxon>Gammaproteobacteria</taxon>
        <taxon>Oceanospirillales</taxon>
        <taxon>Halomonadaceae</taxon>
        <taxon>Halomonas</taxon>
    </lineage>
</organism>
<dbReference type="NCBIfam" id="NF007763">
    <property type="entry name" value="PRK10445.1"/>
    <property type="match status" value="1"/>
</dbReference>
<dbReference type="GO" id="GO:0008270">
    <property type="term" value="F:zinc ion binding"/>
    <property type="evidence" value="ECO:0007669"/>
    <property type="project" value="UniProtKB-KW"/>
</dbReference>
<name>A0A1I7EZB5_9GAMM</name>
<keyword evidence="18" id="KW-1185">Reference proteome</keyword>
<dbReference type="Proteomes" id="UP000198693">
    <property type="component" value="Unassembled WGS sequence"/>
</dbReference>
<dbReference type="Pfam" id="PF06827">
    <property type="entry name" value="zf-FPG_IleRS"/>
    <property type="match status" value="1"/>
</dbReference>
<dbReference type="GO" id="GO:0003684">
    <property type="term" value="F:damaged DNA binding"/>
    <property type="evidence" value="ECO:0007669"/>
    <property type="project" value="InterPro"/>
</dbReference>
<dbReference type="SMART" id="SM01232">
    <property type="entry name" value="H2TH"/>
    <property type="match status" value="1"/>
</dbReference>
<evidence type="ECO:0000256" key="2">
    <source>
        <dbReference type="ARBA" id="ARBA00009409"/>
    </source>
</evidence>
<dbReference type="InterPro" id="IPR015886">
    <property type="entry name" value="H2TH_FPG"/>
</dbReference>
<dbReference type="Pfam" id="PF06831">
    <property type="entry name" value="H2TH"/>
    <property type="match status" value="1"/>
</dbReference>
<protein>
    <recommendedName>
        <fullName evidence="3">DNA-(apurinic or apyrimidinic site) lyase</fullName>
        <ecNumber evidence="3">4.2.99.18</ecNumber>
    </recommendedName>
</protein>
<comment type="similarity">
    <text evidence="2">Belongs to the FPG family.</text>
</comment>
<dbReference type="SUPFAM" id="SSF46946">
    <property type="entry name" value="S13-like H2TH domain"/>
    <property type="match status" value="1"/>
</dbReference>
<evidence type="ECO:0000256" key="3">
    <source>
        <dbReference type="ARBA" id="ARBA00012720"/>
    </source>
</evidence>
<dbReference type="GO" id="GO:0140078">
    <property type="term" value="F:class I DNA-(apurinic or apyrimidinic site) endonuclease activity"/>
    <property type="evidence" value="ECO:0007669"/>
    <property type="project" value="UniProtKB-EC"/>
</dbReference>
<dbReference type="SUPFAM" id="SSF57716">
    <property type="entry name" value="Glucocorticoid receptor-like (DNA-binding domain)"/>
    <property type="match status" value="1"/>
</dbReference>
<keyword evidence="7" id="KW-0378">Hydrolase</keyword>
<evidence type="ECO:0000259" key="16">
    <source>
        <dbReference type="PROSITE" id="PS51068"/>
    </source>
</evidence>
<keyword evidence="17" id="KW-0255">Endonuclease</keyword>
<evidence type="ECO:0000256" key="9">
    <source>
        <dbReference type="ARBA" id="ARBA00023125"/>
    </source>
</evidence>
<evidence type="ECO:0000256" key="6">
    <source>
        <dbReference type="ARBA" id="ARBA00022771"/>
    </source>
</evidence>
<dbReference type="STRING" id="463301.SAMN04487955_101117"/>
<evidence type="ECO:0000256" key="12">
    <source>
        <dbReference type="ARBA" id="ARBA00023268"/>
    </source>
</evidence>
<evidence type="ECO:0000256" key="13">
    <source>
        <dbReference type="ARBA" id="ARBA00023295"/>
    </source>
</evidence>
<dbReference type="EC" id="4.2.99.18" evidence="3"/>
<evidence type="ECO:0000259" key="15">
    <source>
        <dbReference type="PROSITE" id="PS51066"/>
    </source>
</evidence>
<dbReference type="Pfam" id="PF01149">
    <property type="entry name" value="Fapy_DNA_glyco"/>
    <property type="match status" value="1"/>
</dbReference>
<dbReference type="PROSITE" id="PS51068">
    <property type="entry name" value="FPG_CAT"/>
    <property type="match status" value="1"/>
</dbReference>
<dbReference type="SMART" id="SM00898">
    <property type="entry name" value="Fapy_DNA_glyco"/>
    <property type="match status" value="1"/>
</dbReference>
<reference evidence="18" key="1">
    <citation type="submission" date="2016-10" db="EMBL/GenBank/DDBJ databases">
        <authorList>
            <person name="Varghese N."/>
            <person name="Submissions S."/>
        </authorList>
    </citation>
    <scope>NUCLEOTIDE SEQUENCE [LARGE SCALE GENOMIC DNA]</scope>
    <source>
        <strain evidence="18">CGMCC 1.6981</strain>
    </source>
</reference>
<dbReference type="InterPro" id="IPR010663">
    <property type="entry name" value="Znf_FPG/IleRS"/>
</dbReference>
<dbReference type="AlphaFoldDB" id="A0A1I7EZB5"/>
<gene>
    <name evidence="17" type="ORF">SAMN04487955_101117</name>
</gene>
<dbReference type="InterPro" id="IPR010979">
    <property type="entry name" value="Ribosomal_uS13-like_H2TH"/>
</dbReference>
<dbReference type="InterPro" id="IPR000214">
    <property type="entry name" value="Znf_DNA_glyclase/AP_lyase"/>
</dbReference>
<sequence>MAPPDGARMPEGPEIRRTADRVHHQIADRRLDDAWFVFPHLAGQAASLIGREVIAVDSWGKALLIRFDDGRVLYSHNQLYGVWKFHAADCEPDTRRSLRVRLVAQGRAASLYSASDVSLWAGERLGDHPFLSRLGPDLLTHGVTLEQVKATLLEPRFQRRCLGGLLLDQSLFAGIGNYLRTEILFFAGLHFASRPGELEEGALSRLATCILSVTRQAYEQAGVTNRADWAVAERARGASWRRWRFATFEREGLPCHACATTIERVMVTSRRLYFCPRCQPGIDR</sequence>
<dbReference type="GO" id="GO:0000703">
    <property type="term" value="F:oxidized pyrimidine nucleobase lesion DNA N-glycosylase activity"/>
    <property type="evidence" value="ECO:0007669"/>
    <property type="project" value="TreeGrafter"/>
</dbReference>
<dbReference type="InterPro" id="IPR012319">
    <property type="entry name" value="FPG_cat"/>
</dbReference>
<dbReference type="PANTHER" id="PTHR42697">
    <property type="entry name" value="ENDONUCLEASE 8"/>
    <property type="match status" value="1"/>
</dbReference>
<keyword evidence="10" id="KW-0234">DNA repair</keyword>
<proteinExistence type="inferred from homology"/>
<keyword evidence="4" id="KW-0479">Metal-binding</keyword>
<comment type="cofactor">
    <cofactor evidence="1">
        <name>Zn(2+)</name>
        <dbReference type="ChEBI" id="CHEBI:29105"/>
    </cofactor>
</comment>
<evidence type="ECO:0000256" key="11">
    <source>
        <dbReference type="ARBA" id="ARBA00023239"/>
    </source>
</evidence>
<dbReference type="Gene3D" id="1.10.8.50">
    <property type="match status" value="1"/>
</dbReference>
<keyword evidence="13" id="KW-0326">Glycosidase</keyword>
<dbReference type="SUPFAM" id="SSF81624">
    <property type="entry name" value="N-terminal domain of MutM-like DNA repair proteins"/>
    <property type="match status" value="1"/>
</dbReference>
<evidence type="ECO:0000313" key="17">
    <source>
        <dbReference type="EMBL" id="SFU29245.1"/>
    </source>
</evidence>
<keyword evidence="8" id="KW-0862">Zinc</keyword>
<keyword evidence="5" id="KW-0227">DNA damage</keyword>
<evidence type="ECO:0000256" key="1">
    <source>
        <dbReference type="ARBA" id="ARBA00001947"/>
    </source>
</evidence>
<dbReference type="PROSITE" id="PS51066">
    <property type="entry name" value="ZF_FPG_2"/>
    <property type="match status" value="1"/>
</dbReference>
<keyword evidence="6 14" id="KW-0863">Zinc-finger</keyword>
<keyword evidence="17" id="KW-0540">Nuclease</keyword>
<evidence type="ECO:0000256" key="5">
    <source>
        <dbReference type="ARBA" id="ARBA00022763"/>
    </source>
</evidence>
<feature type="domain" description="FPG-type" evidence="15">
    <location>
        <begin position="246"/>
        <end position="280"/>
    </location>
</feature>
<keyword evidence="9" id="KW-0238">DNA-binding</keyword>
<keyword evidence="11" id="KW-0456">Lyase</keyword>
<keyword evidence="12" id="KW-0511">Multifunctional enzyme</keyword>
<accession>A0A1I7EZB5</accession>
<evidence type="ECO:0000256" key="7">
    <source>
        <dbReference type="ARBA" id="ARBA00022801"/>
    </source>
</evidence>
<evidence type="ECO:0000256" key="8">
    <source>
        <dbReference type="ARBA" id="ARBA00022833"/>
    </source>
</evidence>
<dbReference type="Gene3D" id="3.20.190.10">
    <property type="entry name" value="MutM-like, N-terminal"/>
    <property type="match status" value="1"/>
</dbReference>
<evidence type="ECO:0000256" key="4">
    <source>
        <dbReference type="ARBA" id="ARBA00022723"/>
    </source>
</evidence>
<feature type="domain" description="Formamidopyrimidine-DNA glycosylase catalytic" evidence="16">
    <location>
        <begin position="10"/>
        <end position="98"/>
    </location>
</feature>
<dbReference type="GO" id="GO:0006284">
    <property type="term" value="P:base-excision repair"/>
    <property type="evidence" value="ECO:0007669"/>
    <property type="project" value="InterPro"/>
</dbReference>
<evidence type="ECO:0000313" key="18">
    <source>
        <dbReference type="Proteomes" id="UP000198693"/>
    </source>
</evidence>
<dbReference type="PANTHER" id="PTHR42697:SF1">
    <property type="entry name" value="ENDONUCLEASE 8"/>
    <property type="match status" value="1"/>
</dbReference>
<evidence type="ECO:0000256" key="14">
    <source>
        <dbReference type="PROSITE-ProRule" id="PRU00391"/>
    </source>
</evidence>
<dbReference type="EMBL" id="FPBP01000001">
    <property type="protein sequence ID" value="SFU29245.1"/>
    <property type="molecule type" value="Genomic_DNA"/>
</dbReference>
<evidence type="ECO:0000256" key="10">
    <source>
        <dbReference type="ARBA" id="ARBA00023204"/>
    </source>
</evidence>